<keyword evidence="3" id="KW-1185">Reference proteome</keyword>
<dbReference type="InterPro" id="IPR029058">
    <property type="entry name" value="AB_hydrolase_fold"/>
</dbReference>
<dbReference type="Proteomes" id="UP000735302">
    <property type="component" value="Unassembled WGS sequence"/>
</dbReference>
<protein>
    <submittedName>
        <fullName evidence="2">Carboxypeptidase</fullName>
    </submittedName>
</protein>
<evidence type="ECO:0000256" key="1">
    <source>
        <dbReference type="ARBA" id="ARBA00009431"/>
    </source>
</evidence>
<dbReference type="GO" id="GO:0006508">
    <property type="term" value="P:proteolysis"/>
    <property type="evidence" value="ECO:0007669"/>
    <property type="project" value="InterPro"/>
</dbReference>
<evidence type="ECO:0000313" key="2">
    <source>
        <dbReference type="EMBL" id="GFO28046.1"/>
    </source>
</evidence>
<comment type="similarity">
    <text evidence="1">Belongs to the peptidase S10 family.</text>
</comment>
<evidence type="ECO:0000313" key="3">
    <source>
        <dbReference type="Proteomes" id="UP000735302"/>
    </source>
</evidence>
<reference evidence="2 3" key="1">
    <citation type="journal article" date="2021" name="Elife">
        <title>Chloroplast acquisition without the gene transfer in kleptoplastic sea slugs, Plakobranchus ocellatus.</title>
        <authorList>
            <person name="Maeda T."/>
            <person name="Takahashi S."/>
            <person name="Yoshida T."/>
            <person name="Shimamura S."/>
            <person name="Takaki Y."/>
            <person name="Nagai Y."/>
            <person name="Toyoda A."/>
            <person name="Suzuki Y."/>
            <person name="Arimoto A."/>
            <person name="Ishii H."/>
            <person name="Satoh N."/>
            <person name="Nishiyama T."/>
            <person name="Hasebe M."/>
            <person name="Maruyama T."/>
            <person name="Minagawa J."/>
            <person name="Obokata J."/>
            <person name="Shigenobu S."/>
        </authorList>
    </citation>
    <scope>NUCLEOTIDE SEQUENCE [LARGE SCALE GENOMIC DNA]</scope>
</reference>
<dbReference type="GO" id="GO:0004185">
    <property type="term" value="F:serine-type carboxypeptidase activity"/>
    <property type="evidence" value="ECO:0007669"/>
    <property type="project" value="InterPro"/>
</dbReference>
<dbReference type="Pfam" id="PF00450">
    <property type="entry name" value="Peptidase_S10"/>
    <property type="match status" value="1"/>
</dbReference>
<dbReference type="InterPro" id="IPR001563">
    <property type="entry name" value="Peptidase_S10"/>
</dbReference>
<dbReference type="AlphaFoldDB" id="A0AAV4BY22"/>
<keyword evidence="2" id="KW-0121">Carboxypeptidase</keyword>
<dbReference type="SUPFAM" id="SSF53474">
    <property type="entry name" value="alpha/beta-Hydrolases"/>
    <property type="match status" value="1"/>
</dbReference>
<gene>
    <name evidence="2" type="ORF">PoB_005455100</name>
</gene>
<proteinExistence type="inferred from homology"/>
<keyword evidence="2" id="KW-0378">Hydrolase</keyword>
<comment type="caution">
    <text evidence="2">The sequence shown here is derived from an EMBL/GenBank/DDBJ whole genome shotgun (WGS) entry which is preliminary data.</text>
</comment>
<dbReference type="EMBL" id="BLXT01005987">
    <property type="protein sequence ID" value="GFO28046.1"/>
    <property type="molecule type" value="Genomic_DNA"/>
</dbReference>
<dbReference type="Gene3D" id="3.40.50.1820">
    <property type="entry name" value="alpha/beta hydrolase"/>
    <property type="match status" value="1"/>
</dbReference>
<organism evidence="2 3">
    <name type="scientific">Plakobranchus ocellatus</name>
    <dbReference type="NCBI Taxonomy" id="259542"/>
    <lineage>
        <taxon>Eukaryota</taxon>
        <taxon>Metazoa</taxon>
        <taxon>Spiralia</taxon>
        <taxon>Lophotrochozoa</taxon>
        <taxon>Mollusca</taxon>
        <taxon>Gastropoda</taxon>
        <taxon>Heterobranchia</taxon>
        <taxon>Euthyneura</taxon>
        <taxon>Panpulmonata</taxon>
        <taxon>Sacoglossa</taxon>
        <taxon>Placobranchoidea</taxon>
        <taxon>Plakobranchidae</taxon>
        <taxon>Plakobranchus</taxon>
    </lineage>
</organism>
<keyword evidence="2" id="KW-0645">Protease</keyword>
<name>A0AAV4BY22_9GAST</name>
<dbReference type="InterPro" id="IPR033124">
    <property type="entry name" value="Ser_caboxypep_his_AS"/>
</dbReference>
<dbReference type="PROSITE" id="PS00560">
    <property type="entry name" value="CARBOXYPEPT_SER_HIS"/>
    <property type="match status" value="1"/>
</dbReference>
<sequence length="103" mass="12269">MYAQYQKAMQTRLRIMLFNGDVDSVCCYLADEWFVDALHAKERSEYKQWFYQPSNKSKQVGGYYKAFKRFTFATVRGSGHYVPKDRPLASLTMFKMYLDDEFN</sequence>
<accession>A0AAV4BY22</accession>